<gene>
    <name evidence="1" type="ORF">PMH09_05205</name>
</gene>
<organism evidence="1 2">
    <name type="scientific">Roseofilum casamattae BLCC-M143</name>
    <dbReference type="NCBI Taxonomy" id="3022442"/>
    <lineage>
        <taxon>Bacteria</taxon>
        <taxon>Bacillati</taxon>
        <taxon>Cyanobacteriota</taxon>
        <taxon>Cyanophyceae</taxon>
        <taxon>Desertifilales</taxon>
        <taxon>Desertifilaceae</taxon>
        <taxon>Roseofilum</taxon>
        <taxon>Roseofilum casamattae</taxon>
    </lineage>
</organism>
<name>A0ABT7BVV5_9CYAN</name>
<evidence type="ECO:0000313" key="1">
    <source>
        <dbReference type="EMBL" id="MDJ1182586.1"/>
    </source>
</evidence>
<dbReference type="Proteomes" id="UP001232992">
    <property type="component" value="Unassembled WGS sequence"/>
</dbReference>
<evidence type="ECO:0000313" key="2">
    <source>
        <dbReference type="Proteomes" id="UP001232992"/>
    </source>
</evidence>
<sequence>MQLPAKNSVHFAHSFSGFMRPIVTIGTAVVLIGVGANKALADPPPNPPLPDIFCFRITDIDAVTDPEGDKFQIEFEVLNWTHLPATDVDIALDIATDVSFDAAFIDANGRPLGPGDSPPPGNLNTVNDWSVTTQTDTYVRWDAGTPIPKIDLLGGELAPFITPGNPETIDDGPNVLDGFVLQVDDWDPGEILSFNWFLTNNGTPIGTAGGGNPYGFGVVNIARIDGAEDLLGSPVFQGNTGFRDGPIEFANNSNILPGGERFAMEMAGGITAGFQNPDDSTNICGPNGCPVNAVPEPASTLIGSGLLVGIGGVLKRRSHKDKKTSGQA</sequence>
<accession>A0ABT7BVV5</accession>
<proteinExistence type="predicted"/>
<evidence type="ECO:0008006" key="3">
    <source>
        <dbReference type="Google" id="ProtNLM"/>
    </source>
</evidence>
<reference evidence="1 2" key="1">
    <citation type="submission" date="2023-01" db="EMBL/GenBank/DDBJ databases">
        <title>Novel diversity within Roseofilum (Cyanobacteria; Desertifilaceae) from marine benthic mats with descriptions of four novel species.</title>
        <authorList>
            <person name="Wang Y."/>
            <person name="Berthold D.E."/>
            <person name="Hu J."/>
            <person name="Lefler F.W."/>
            <person name="Laughinghouse H.D. IV."/>
        </authorList>
    </citation>
    <scope>NUCLEOTIDE SEQUENCE [LARGE SCALE GENOMIC DNA]</scope>
    <source>
        <strain evidence="1 2">BLCC-M143</strain>
    </source>
</reference>
<keyword evidence="2" id="KW-1185">Reference proteome</keyword>
<comment type="caution">
    <text evidence="1">The sequence shown here is derived from an EMBL/GenBank/DDBJ whole genome shotgun (WGS) entry which is preliminary data.</text>
</comment>
<dbReference type="EMBL" id="JAQOSQ010000003">
    <property type="protein sequence ID" value="MDJ1182586.1"/>
    <property type="molecule type" value="Genomic_DNA"/>
</dbReference>
<protein>
    <recommendedName>
        <fullName evidence="3">PEP-CTERM sorting domain-containing protein</fullName>
    </recommendedName>
</protein>